<dbReference type="InterPro" id="IPR036291">
    <property type="entry name" value="NAD(P)-bd_dom_sf"/>
</dbReference>
<feature type="domain" description="Ketoreductase" evidence="4">
    <location>
        <begin position="7"/>
        <end position="183"/>
    </location>
</feature>
<name>A0ABY4SGG8_9CAUL</name>
<dbReference type="PRINTS" id="PR00080">
    <property type="entry name" value="SDRFAMILY"/>
</dbReference>
<dbReference type="PANTHER" id="PTHR24321">
    <property type="entry name" value="DEHYDROGENASES, SHORT CHAIN"/>
    <property type="match status" value="1"/>
</dbReference>
<dbReference type="EMBL" id="CP097649">
    <property type="protein sequence ID" value="URI13853.1"/>
    <property type="molecule type" value="Genomic_DNA"/>
</dbReference>
<gene>
    <name evidence="5" type="ORF">M8231_08365</name>
</gene>
<evidence type="ECO:0000259" key="4">
    <source>
        <dbReference type="SMART" id="SM00822"/>
    </source>
</evidence>
<dbReference type="NCBIfam" id="NF005559">
    <property type="entry name" value="PRK07231.1"/>
    <property type="match status" value="1"/>
</dbReference>
<comment type="similarity">
    <text evidence="1">Belongs to the short-chain dehydrogenases/reductases (SDR) family.</text>
</comment>
<dbReference type="PANTHER" id="PTHR24321:SF8">
    <property type="entry name" value="ESTRADIOL 17-BETA-DEHYDROGENASE 8-RELATED"/>
    <property type="match status" value="1"/>
</dbReference>
<keyword evidence="3" id="KW-0520">NAD</keyword>
<dbReference type="SMART" id="SM00822">
    <property type="entry name" value="PKS_KR"/>
    <property type="match status" value="1"/>
</dbReference>
<dbReference type="Proteomes" id="UP001055429">
    <property type="component" value="Chromosome"/>
</dbReference>
<dbReference type="InterPro" id="IPR020904">
    <property type="entry name" value="Sc_DH/Rdtase_CS"/>
</dbReference>
<protein>
    <submittedName>
        <fullName evidence="5">SDR family oxidoreductase</fullName>
    </submittedName>
</protein>
<keyword evidence="2" id="KW-0560">Oxidoreductase</keyword>
<accession>A0ABY4SGG8</accession>
<dbReference type="SUPFAM" id="SSF51735">
    <property type="entry name" value="NAD(P)-binding Rossmann-fold domains"/>
    <property type="match status" value="1"/>
</dbReference>
<keyword evidence="6" id="KW-1185">Reference proteome</keyword>
<dbReference type="RefSeq" id="WP_249750358.1">
    <property type="nucleotide sequence ID" value="NZ_CP097298.1"/>
</dbReference>
<evidence type="ECO:0000256" key="2">
    <source>
        <dbReference type="ARBA" id="ARBA00023002"/>
    </source>
</evidence>
<proteinExistence type="inferred from homology"/>
<evidence type="ECO:0000313" key="5">
    <source>
        <dbReference type="EMBL" id="URI13853.1"/>
    </source>
</evidence>
<reference evidence="5" key="1">
    <citation type="submission" date="2022-05" db="EMBL/GenBank/DDBJ databases">
        <title>Brevundimonas albigilva TT17 genome sequence.</title>
        <authorList>
            <person name="Lee K."/>
            <person name="Son H."/>
        </authorList>
    </citation>
    <scope>NUCLEOTIDE SEQUENCE</scope>
    <source>
        <strain evidence="5">TT17</strain>
    </source>
</reference>
<dbReference type="PROSITE" id="PS00061">
    <property type="entry name" value="ADH_SHORT"/>
    <property type="match status" value="1"/>
</dbReference>
<dbReference type="InterPro" id="IPR057326">
    <property type="entry name" value="KR_dom"/>
</dbReference>
<dbReference type="Gene3D" id="3.40.50.720">
    <property type="entry name" value="NAD(P)-binding Rossmann-like Domain"/>
    <property type="match status" value="1"/>
</dbReference>
<dbReference type="PRINTS" id="PR00081">
    <property type="entry name" value="GDHRDH"/>
</dbReference>
<dbReference type="Pfam" id="PF13561">
    <property type="entry name" value="adh_short_C2"/>
    <property type="match status" value="1"/>
</dbReference>
<sequence length="256" mass="26577">MSRFSGKTVIVTGGGSGIGQAAVRRFAGEGANVLAADRDEDGLAETLSGLDTSRVITRIVDVSRQDDVEGMVQAAVDRFGALDVIHNNAGVGCDGTVQTMTLDDYRKVMAINVDGVLYGCRAAYPHLKKSRGCIVNTASISGLGGDSQMLGYNISKGAVANLTRALARDSGKDGVRVNAVAPTLVHTGMTAEMEDDKALMQEFAKLIPMGRGAQPEEIAAVVAFLASDDASFVHGHVLSVDGGLAASTGQPDFSLF</sequence>
<evidence type="ECO:0000313" key="6">
    <source>
        <dbReference type="Proteomes" id="UP001055429"/>
    </source>
</evidence>
<dbReference type="CDD" id="cd05233">
    <property type="entry name" value="SDR_c"/>
    <property type="match status" value="1"/>
</dbReference>
<evidence type="ECO:0000256" key="3">
    <source>
        <dbReference type="ARBA" id="ARBA00023027"/>
    </source>
</evidence>
<dbReference type="InterPro" id="IPR002347">
    <property type="entry name" value="SDR_fam"/>
</dbReference>
<evidence type="ECO:0000256" key="1">
    <source>
        <dbReference type="ARBA" id="ARBA00006484"/>
    </source>
</evidence>
<organism evidence="5 6">
    <name type="scientific">Brevundimonas albigilva</name>
    <dbReference type="NCBI Taxonomy" id="1312364"/>
    <lineage>
        <taxon>Bacteria</taxon>
        <taxon>Pseudomonadati</taxon>
        <taxon>Pseudomonadota</taxon>
        <taxon>Alphaproteobacteria</taxon>
        <taxon>Caulobacterales</taxon>
        <taxon>Caulobacteraceae</taxon>
        <taxon>Brevundimonas</taxon>
    </lineage>
</organism>